<dbReference type="Gene3D" id="3.10.450.50">
    <property type="match status" value="1"/>
</dbReference>
<dbReference type="HOGENOM" id="CLU_1862237_0_0_10"/>
<sequence length="137" mass="16003">MHDYFKDSNYEGLKELYAEDAQIYENSLEPSSVDDMIKQGKEGREFIEAYDFPNGVKCEMITNDAGEKWVNSWAVWSGNVKGSTTELKVPIISRFQFKDGKIVKEYSYWDNLQTYNAFEEVATEKLDLLEERLEEDQ</sequence>
<dbReference type="InterPro" id="IPR032710">
    <property type="entry name" value="NTF2-like_dom_sf"/>
</dbReference>
<gene>
    <name evidence="1" type="ORF">BN863_14380</name>
</gene>
<reference evidence="1 2" key="1">
    <citation type="journal article" date="2013" name="Appl. Environ. Microbiol.">
        <title>The genome of the alga-associated marine flavobacterium Formosa agariphila KMM 3901T reveals a broad potential for degradation of algal polysaccharides.</title>
        <authorList>
            <person name="Mann A.J."/>
            <person name="Hahnke R.L."/>
            <person name="Huang S."/>
            <person name="Werner J."/>
            <person name="Xing P."/>
            <person name="Barbeyron T."/>
            <person name="Huettel B."/>
            <person name="Stueber K."/>
            <person name="Reinhardt R."/>
            <person name="Harder J."/>
            <person name="Gloeckner F.O."/>
            <person name="Amann R.I."/>
            <person name="Teeling H."/>
        </authorList>
    </citation>
    <scope>NUCLEOTIDE SEQUENCE [LARGE SCALE GENOMIC DNA]</scope>
    <source>
        <strain evidence="2">DSM 15362 / KCTC 12365 / LMG 23005 / KMM 3901</strain>
    </source>
</reference>
<dbReference type="eggNOG" id="ENOG5032143">
    <property type="taxonomic scope" value="Bacteria"/>
</dbReference>
<dbReference type="AlphaFoldDB" id="T2KK53"/>
<evidence type="ECO:0000313" key="1">
    <source>
        <dbReference type="EMBL" id="CDF79150.1"/>
    </source>
</evidence>
<evidence type="ECO:0008006" key="3">
    <source>
        <dbReference type="Google" id="ProtNLM"/>
    </source>
</evidence>
<organism evidence="1 2">
    <name type="scientific">Formosa agariphila (strain DSM 15362 / KCTC 12365 / LMG 23005 / KMM 3901 / M-2Alg 35-1)</name>
    <dbReference type="NCBI Taxonomy" id="1347342"/>
    <lineage>
        <taxon>Bacteria</taxon>
        <taxon>Pseudomonadati</taxon>
        <taxon>Bacteroidota</taxon>
        <taxon>Flavobacteriia</taxon>
        <taxon>Flavobacteriales</taxon>
        <taxon>Flavobacteriaceae</taxon>
        <taxon>Formosa</taxon>
    </lineage>
</organism>
<dbReference type="PATRIC" id="fig|1347342.6.peg.1447"/>
<proteinExistence type="predicted"/>
<dbReference type="STRING" id="1347342.BN863_14380"/>
<evidence type="ECO:0000313" key="2">
    <source>
        <dbReference type="Proteomes" id="UP000016160"/>
    </source>
</evidence>
<dbReference type="EMBL" id="HG315671">
    <property type="protein sequence ID" value="CDF79150.1"/>
    <property type="molecule type" value="Genomic_DNA"/>
</dbReference>
<protein>
    <recommendedName>
        <fullName evidence="3">SnoaL-like domain-containing protein</fullName>
    </recommendedName>
</protein>
<dbReference type="SUPFAM" id="SSF54427">
    <property type="entry name" value="NTF2-like"/>
    <property type="match status" value="1"/>
</dbReference>
<accession>T2KK53</accession>
<keyword evidence="2" id="KW-1185">Reference proteome</keyword>
<dbReference type="Proteomes" id="UP000016160">
    <property type="component" value="Chromosome"/>
</dbReference>
<name>T2KK53_FORAG</name>